<proteinExistence type="predicted"/>
<name>A0A0N7LRZ6_9RHOB</name>
<dbReference type="AlphaFoldDB" id="A0A0N7LRZ6"/>
<organism evidence="1 2">
    <name type="scientific">Shimia marina</name>
    <dbReference type="NCBI Taxonomy" id="321267"/>
    <lineage>
        <taxon>Bacteria</taxon>
        <taxon>Pseudomonadati</taxon>
        <taxon>Pseudomonadota</taxon>
        <taxon>Alphaproteobacteria</taxon>
        <taxon>Rhodobacterales</taxon>
        <taxon>Roseobacteraceae</taxon>
    </lineage>
</organism>
<accession>A0A0N7LRZ6</accession>
<keyword evidence="2" id="KW-1185">Reference proteome</keyword>
<dbReference type="SUPFAM" id="SSF52540">
    <property type="entry name" value="P-loop containing nucleoside triphosphate hydrolases"/>
    <property type="match status" value="1"/>
</dbReference>
<dbReference type="STRING" id="321267.SHM7688_01646"/>
<protein>
    <recommendedName>
        <fullName evidence="3">Stf0 sulfotransferase</fullName>
    </recommendedName>
</protein>
<evidence type="ECO:0008006" key="3">
    <source>
        <dbReference type="Google" id="ProtNLM"/>
    </source>
</evidence>
<dbReference type="Gene3D" id="3.40.50.300">
    <property type="entry name" value="P-loop containing nucleotide triphosphate hydrolases"/>
    <property type="match status" value="1"/>
</dbReference>
<gene>
    <name evidence="1" type="ORF">SHM7688_01646</name>
</gene>
<dbReference type="InterPro" id="IPR027417">
    <property type="entry name" value="P-loop_NTPase"/>
</dbReference>
<sequence>MPSFVVLGQERSGTTLVQTLLNSHQDLLCRGELFDPWQIDDNGQKITDLSLVRARDALPKAFLTAAMDGADLAKPAPSRISRFAAKLTRGKRKRIGFKMLTHHHPLLFKEIIPASPDMAIIYVTRTNKLAQFASRQQVKETGRWTEARAQAPVAPKLKISPFWAAAECNRLENEDFLLSHYLEMLPNPVLQLEYASLSEGDLQAELVAFLDVSAQGLSSPLKKQGQNRVLDRFQNADEIATHFAAIEREAWLGPEI</sequence>
<reference evidence="1 2" key="1">
    <citation type="submission" date="2015-09" db="EMBL/GenBank/DDBJ databases">
        <authorList>
            <consortium name="Swine Surveillance"/>
        </authorList>
    </citation>
    <scope>NUCLEOTIDE SEQUENCE [LARGE SCALE GENOMIC DNA]</scope>
    <source>
        <strain evidence="1 2">CECT 7688</strain>
    </source>
</reference>
<dbReference type="EMBL" id="CYPW01000016">
    <property type="protein sequence ID" value="CUH52204.1"/>
    <property type="molecule type" value="Genomic_DNA"/>
</dbReference>
<dbReference type="Proteomes" id="UP000054823">
    <property type="component" value="Unassembled WGS sequence"/>
</dbReference>
<evidence type="ECO:0000313" key="1">
    <source>
        <dbReference type="EMBL" id="CUH52204.1"/>
    </source>
</evidence>
<dbReference type="Pfam" id="PF13469">
    <property type="entry name" value="Sulfotransfer_3"/>
    <property type="match status" value="1"/>
</dbReference>
<evidence type="ECO:0000313" key="2">
    <source>
        <dbReference type="Proteomes" id="UP000054823"/>
    </source>
</evidence>